<dbReference type="InterPro" id="IPR012677">
    <property type="entry name" value="Nucleotide-bd_a/b_plait_sf"/>
</dbReference>
<dbReference type="Gene3D" id="3.30.70.330">
    <property type="match status" value="1"/>
</dbReference>
<evidence type="ECO:0008006" key="3">
    <source>
        <dbReference type="Google" id="ProtNLM"/>
    </source>
</evidence>
<dbReference type="GO" id="GO:0003676">
    <property type="term" value="F:nucleic acid binding"/>
    <property type="evidence" value="ECO:0007669"/>
    <property type="project" value="InterPro"/>
</dbReference>
<gene>
    <name evidence="1" type="ORF">AM593_06330</name>
</gene>
<evidence type="ECO:0000313" key="1">
    <source>
        <dbReference type="EMBL" id="OPL33358.1"/>
    </source>
</evidence>
<dbReference type="AlphaFoldDB" id="A0A3L5TTU7"/>
<reference evidence="1 2" key="1">
    <citation type="journal article" date="2016" name="PLoS ONE">
        <title>A First Insight into the Genome of the Filter-Feeder Mussel Mytilus galloprovincialis.</title>
        <authorList>
            <person name="Murgarella M."/>
            <person name="Puiu D."/>
            <person name="Novoa B."/>
            <person name="Figueras A."/>
            <person name="Posada D."/>
            <person name="Canchaya C."/>
        </authorList>
    </citation>
    <scope>NUCLEOTIDE SEQUENCE [LARGE SCALE GENOMIC DNA]</scope>
    <source>
        <tissue evidence="1">Muscle</tissue>
    </source>
</reference>
<name>A0A3L5TTU7_MYTGA</name>
<dbReference type="Proteomes" id="UP000266721">
    <property type="component" value="Unassembled WGS sequence"/>
</dbReference>
<evidence type="ECO:0000313" key="2">
    <source>
        <dbReference type="Proteomes" id="UP000266721"/>
    </source>
</evidence>
<keyword evidence="2" id="KW-1185">Reference proteome</keyword>
<feature type="non-terminal residue" evidence="1">
    <location>
        <position position="155"/>
    </location>
</feature>
<comment type="caution">
    <text evidence="1">The sequence shown here is derived from an EMBL/GenBank/DDBJ whole genome shotgun (WGS) entry which is preliminary data.</text>
</comment>
<dbReference type="InterPro" id="IPR035979">
    <property type="entry name" value="RBD_domain_sf"/>
</dbReference>
<dbReference type="SUPFAM" id="SSF54928">
    <property type="entry name" value="RNA-binding domain, RBD"/>
    <property type="match status" value="1"/>
</dbReference>
<sequence>MVFVNDFSDRMEKSNELTPSATETNYTVEVRGMKETTSSDTIRYYFESRRGANCDVIDIRYVPNKRMYLVTFDGNEDVSVIFKKEHKVEGAVLHVEEHVAPTYCKNKAMITGLNAKSSKDNVTNFIEARTKQDVASVEFGDEESGTAIITFSKPV</sequence>
<proteinExistence type="predicted"/>
<organism evidence="1 2">
    <name type="scientific">Mytilus galloprovincialis</name>
    <name type="common">Mediterranean mussel</name>
    <dbReference type="NCBI Taxonomy" id="29158"/>
    <lineage>
        <taxon>Eukaryota</taxon>
        <taxon>Metazoa</taxon>
        <taxon>Spiralia</taxon>
        <taxon>Lophotrochozoa</taxon>
        <taxon>Mollusca</taxon>
        <taxon>Bivalvia</taxon>
        <taxon>Autobranchia</taxon>
        <taxon>Pteriomorphia</taxon>
        <taxon>Mytilida</taxon>
        <taxon>Mytiloidea</taxon>
        <taxon>Mytilidae</taxon>
        <taxon>Mytilinae</taxon>
        <taxon>Mytilus</taxon>
    </lineage>
</organism>
<accession>A0A3L5TTU7</accession>
<feature type="non-terminal residue" evidence="1">
    <location>
        <position position="1"/>
    </location>
</feature>
<protein>
    <recommendedName>
        <fullName evidence="3">RRM domain-containing protein</fullName>
    </recommendedName>
</protein>
<dbReference type="Pfam" id="PF23085">
    <property type="entry name" value="RRM_PARP14_3"/>
    <property type="match status" value="1"/>
</dbReference>
<dbReference type="SMR" id="A0A3L5TTU7"/>
<dbReference type="EMBL" id="KV583420">
    <property type="protein sequence ID" value="OPL33358.1"/>
    <property type="molecule type" value="Genomic_DNA"/>
</dbReference>